<dbReference type="PANTHER" id="PTHR46167:SF1">
    <property type="entry name" value="N-LYSINE METHYLTRANSFERASE KMT5A"/>
    <property type="match status" value="1"/>
</dbReference>
<dbReference type="InterPro" id="IPR046341">
    <property type="entry name" value="SET_dom_sf"/>
</dbReference>
<dbReference type="Gene3D" id="2.170.270.10">
    <property type="entry name" value="SET domain"/>
    <property type="match status" value="1"/>
</dbReference>
<dbReference type="GO" id="GO:0042799">
    <property type="term" value="F:histone H4K20 methyltransferase activity"/>
    <property type="evidence" value="ECO:0007669"/>
    <property type="project" value="TreeGrafter"/>
</dbReference>
<dbReference type="InterPro" id="IPR051760">
    <property type="entry name" value="KMT5A"/>
</dbReference>
<reference evidence="2" key="1">
    <citation type="journal article" date="2020" name="Nature">
        <title>Giant virus diversity and host interactions through global metagenomics.</title>
        <authorList>
            <person name="Schulz F."/>
            <person name="Roux S."/>
            <person name="Paez-Espino D."/>
            <person name="Jungbluth S."/>
            <person name="Walsh D.A."/>
            <person name="Denef V.J."/>
            <person name="McMahon K.D."/>
            <person name="Konstantinidis K.T."/>
            <person name="Eloe-Fadrosh E.A."/>
            <person name="Kyrpides N.C."/>
            <person name="Woyke T."/>
        </authorList>
    </citation>
    <scope>NUCLEOTIDE SEQUENCE</scope>
    <source>
        <strain evidence="2">GVMAG-M-3300023179-107</strain>
    </source>
</reference>
<accession>A0A6C0DZJ5</accession>
<sequence length="157" mass="18118">MRMGVYKEASERTVVGVSKRHVDDFVFVSESMFLKGKGLKGYVLFANKTFEKGRIIIEYVGKLLTDRQAETKKRYKQYMFDVKSNGKVIFVIDGANSKYASAAKFVNTTEIFFDKHRNAEFVQYNQKIYLKASSKIKEGDEIIAFYGPDTHKIINRL</sequence>
<evidence type="ECO:0000259" key="1">
    <source>
        <dbReference type="PROSITE" id="PS50280"/>
    </source>
</evidence>
<dbReference type="GO" id="GO:0006357">
    <property type="term" value="P:regulation of transcription by RNA polymerase II"/>
    <property type="evidence" value="ECO:0007669"/>
    <property type="project" value="TreeGrafter"/>
</dbReference>
<dbReference type="PANTHER" id="PTHR46167">
    <property type="entry name" value="N-LYSINE METHYLTRANSFERASE KMT5A"/>
    <property type="match status" value="1"/>
</dbReference>
<dbReference type="PROSITE" id="PS50280">
    <property type="entry name" value="SET"/>
    <property type="match status" value="1"/>
</dbReference>
<organism evidence="2">
    <name type="scientific">viral metagenome</name>
    <dbReference type="NCBI Taxonomy" id="1070528"/>
    <lineage>
        <taxon>unclassified sequences</taxon>
        <taxon>metagenomes</taxon>
        <taxon>organismal metagenomes</taxon>
    </lineage>
</organism>
<dbReference type="InterPro" id="IPR001214">
    <property type="entry name" value="SET_dom"/>
</dbReference>
<dbReference type="GO" id="GO:0043516">
    <property type="term" value="P:regulation of DNA damage response, signal transduction by p53 class mediator"/>
    <property type="evidence" value="ECO:0007669"/>
    <property type="project" value="TreeGrafter"/>
</dbReference>
<name>A0A6C0DZJ5_9ZZZZ</name>
<evidence type="ECO:0000313" key="2">
    <source>
        <dbReference type="EMBL" id="QHT22204.1"/>
    </source>
</evidence>
<dbReference type="SUPFAM" id="SSF82199">
    <property type="entry name" value="SET domain"/>
    <property type="match status" value="1"/>
</dbReference>
<dbReference type="GO" id="GO:0005700">
    <property type="term" value="C:polytene chromosome"/>
    <property type="evidence" value="ECO:0007669"/>
    <property type="project" value="TreeGrafter"/>
</dbReference>
<dbReference type="GO" id="GO:0005634">
    <property type="term" value="C:nucleus"/>
    <property type="evidence" value="ECO:0007669"/>
    <property type="project" value="TreeGrafter"/>
</dbReference>
<proteinExistence type="predicted"/>
<protein>
    <recommendedName>
        <fullName evidence="1">SET domain-containing protein</fullName>
    </recommendedName>
</protein>
<dbReference type="SMART" id="SM00317">
    <property type="entry name" value="SET"/>
    <property type="match status" value="1"/>
</dbReference>
<feature type="domain" description="SET" evidence="1">
    <location>
        <begin position="24"/>
        <end position="147"/>
    </location>
</feature>
<dbReference type="AlphaFoldDB" id="A0A6C0DZJ5"/>
<dbReference type="EMBL" id="MN739708">
    <property type="protein sequence ID" value="QHT22204.1"/>
    <property type="molecule type" value="Genomic_DNA"/>
</dbReference>
<dbReference type="Pfam" id="PF00856">
    <property type="entry name" value="SET"/>
    <property type="match status" value="1"/>
</dbReference>